<evidence type="ECO:0000256" key="1">
    <source>
        <dbReference type="ARBA" id="ARBA00004383"/>
    </source>
</evidence>
<proteinExistence type="inferred from homology"/>
<dbReference type="InterPro" id="IPR050553">
    <property type="entry name" value="Thioredoxin_ResA/DsbE_sf"/>
</dbReference>
<evidence type="ECO:0000256" key="4">
    <source>
        <dbReference type="ARBA" id="ARBA00023157"/>
    </source>
</evidence>
<evidence type="ECO:0000256" key="5">
    <source>
        <dbReference type="ARBA" id="ARBA00023284"/>
    </source>
</evidence>
<protein>
    <submittedName>
        <fullName evidence="7">Thiol:disulfide interchange protein</fullName>
    </submittedName>
</protein>
<comment type="subcellular location">
    <subcellularLocation>
        <location evidence="1">Cell inner membrane</location>
        <topology evidence="1">Single-pass membrane protein</topology>
        <orientation evidence="1">Periplasmic side</orientation>
    </subcellularLocation>
</comment>
<organism evidence="7 8">
    <name type="scientific">Rhodanobacter panaciterrae</name>
    <dbReference type="NCBI Taxonomy" id="490572"/>
    <lineage>
        <taxon>Bacteria</taxon>
        <taxon>Pseudomonadati</taxon>
        <taxon>Pseudomonadota</taxon>
        <taxon>Gammaproteobacteria</taxon>
        <taxon>Lysobacterales</taxon>
        <taxon>Rhodanobacteraceae</taxon>
        <taxon>Rhodanobacter</taxon>
    </lineage>
</organism>
<gene>
    <name evidence="7" type="primary">dsbE</name>
    <name evidence="7" type="ORF">GCM10008098_08160</name>
</gene>
<dbReference type="EMBL" id="BMXT01000001">
    <property type="protein sequence ID" value="GGY18519.1"/>
    <property type="molecule type" value="Genomic_DNA"/>
</dbReference>
<comment type="similarity">
    <text evidence="2">Belongs to the thioredoxin family. DsbE subfamily.</text>
</comment>
<evidence type="ECO:0000313" key="8">
    <source>
        <dbReference type="Proteomes" id="UP000621898"/>
    </source>
</evidence>
<dbReference type="PANTHER" id="PTHR42852:SF6">
    <property type="entry name" value="THIOL:DISULFIDE INTERCHANGE PROTEIN DSBE"/>
    <property type="match status" value="1"/>
</dbReference>
<dbReference type="RefSeq" id="WP_189439867.1">
    <property type="nucleotide sequence ID" value="NZ_BMXT01000001.1"/>
</dbReference>
<name>A0ABQ2ZND7_9GAMM</name>
<keyword evidence="5" id="KW-0676">Redox-active center</keyword>
<dbReference type="PANTHER" id="PTHR42852">
    <property type="entry name" value="THIOL:DISULFIDE INTERCHANGE PROTEIN DSBE"/>
    <property type="match status" value="1"/>
</dbReference>
<dbReference type="Gene3D" id="3.40.30.10">
    <property type="entry name" value="Glutaredoxin"/>
    <property type="match status" value="1"/>
</dbReference>
<dbReference type="InterPro" id="IPR013740">
    <property type="entry name" value="Redoxin"/>
</dbReference>
<dbReference type="SUPFAM" id="SSF52833">
    <property type="entry name" value="Thioredoxin-like"/>
    <property type="match status" value="1"/>
</dbReference>
<dbReference type="InterPro" id="IPR013766">
    <property type="entry name" value="Thioredoxin_domain"/>
</dbReference>
<evidence type="ECO:0000259" key="6">
    <source>
        <dbReference type="PROSITE" id="PS51352"/>
    </source>
</evidence>
<accession>A0ABQ2ZND7</accession>
<dbReference type="Pfam" id="PF08534">
    <property type="entry name" value="Redoxin"/>
    <property type="match status" value="1"/>
</dbReference>
<evidence type="ECO:0000256" key="3">
    <source>
        <dbReference type="ARBA" id="ARBA00022748"/>
    </source>
</evidence>
<dbReference type="InterPro" id="IPR036249">
    <property type="entry name" value="Thioredoxin-like_sf"/>
</dbReference>
<feature type="domain" description="Thioredoxin" evidence="6">
    <location>
        <begin position="35"/>
        <end position="173"/>
    </location>
</feature>
<keyword evidence="3" id="KW-0201">Cytochrome c-type biogenesis</keyword>
<keyword evidence="4" id="KW-1015">Disulfide bond</keyword>
<comment type="caution">
    <text evidence="7">The sequence shown here is derived from an EMBL/GenBank/DDBJ whole genome shotgun (WGS) entry which is preliminary data.</text>
</comment>
<dbReference type="PROSITE" id="PS51352">
    <property type="entry name" value="THIOREDOXIN_2"/>
    <property type="match status" value="1"/>
</dbReference>
<dbReference type="Proteomes" id="UP000621898">
    <property type="component" value="Unassembled WGS sequence"/>
</dbReference>
<reference evidence="8" key="1">
    <citation type="journal article" date="2019" name="Int. J. Syst. Evol. Microbiol.">
        <title>The Global Catalogue of Microorganisms (GCM) 10K type strain sequencing project: providing services to taxonomists for standard genome sequencing and annotation.</title>
        <authorList>
            <consortium name="The Broad Institute Genomics Platform"/>
            <consortium name="The Broad Institute Genome Sequencing Center for Infectious Disease"/>
            <person name="Wu L."/>
            <person name="Ma J."/>
        </authorList>
    </citation>
    <scope>NUCLEOTIDE SEQUENCE [LARGE SCALE GENOMIC DNA]</scope>
    <source>
        <strain evidence="8">KCTC 22232</strain>
    </source>
</reference>
<dbReference type="NCBIfam" id="TIGR00385">
    <property type="entry name" value="dsbE"/>
    <property type="match status" value="1"/>
</dbReference>
<dbReference type="CDD" id="cd03010">
    <property type="entry name" value="TlpA_like_DsbE"/>
    <property type="match status" value="1"/>
</dbReference>
<sequence length="181" mass="19969">MNRLLPFFGFMLLVLLFGFGIWWNTQHDQNAIPSPLLDKPAPAFNLPKLYEPTQTVSKADLLGQPYLLNVFASWCVECGVEHPVLEAEGPSLGVQLVGYNYKDAPADAKRWLAEHGNPYNLLIADEPGHTAIDFGVYGAPESFLIDAKGMIRYKHIGPLTPDVVARELKPAIAAMAREAQP</sequence>
<dbReference type="InterPro" id="IPR004799">
    <property type="entry name" value="Periplasmic_diS_OxRdtase_DsbE"/>
</dbReference>
<evidence type="ECO:0000256" key="2">
    <source>
        <dbReference type="ARBA" id="ARBA00007758"/>
    </source>
</evidence>
<keyword evidence="8" id="KW-1185">Reference proteome</keyword>
<evidence type="ECO:0000313" key="7">
    <source>
        <dbReference type="EMBL" id="GGY18519.1"/>
    </source>
</evidence>